<sequence length="189" mass="21187">MDGLSNILIDPAAPHNFKGISCKYFYINHLMYADNLLVMGESTRGNAIQLNSCLQLFASLSGLQINTNKSAIIFSNNDPGNQWICEELGIHNVNQHLTYLGIPISLKRLKATHFQPLLSRISALLVGWKNKFLSFAGSVQFLKFTITNSIAYWIRGSIIPKGCCATINKLCSKFLFHNNMVERKLHLIS</sequence>
<gene>
    <name evidence="1" type="ORF">KFK09_009170</name>
    <name evidence="2" type="ORF">KFK09_009186</name>
</gene>
<keyword evidence="3" id="KW-1185">Reference proteome</keyword>
<dbReference type="PANTHER" id="PTHR33116:SF86">
    <property type="entry name" value="REVERSE TRANSCRIPTASE DOMAIN-CONTAINING PROTEIN"/>
    <property type="match status" value="1"/>
</dbReference>
<comment type="caution">
    <text evidence="1">The sequence shown here is derived from an EMBL/GenBank/DDBJ whole genome shotgun (WGS) entry which is preliminary data.</text>
</comment>
<evidence type="ECO:0000313" key="1">
    <source>
        <dbReference type="EMBL" id="KAI0516494.1"/>
    </source>
</evidence>
<dbReference type="EMBL" id="JAGYWB010000007">
    <property type="protein sequence ID" value="KAI0516494.1"/>
    <property type="molecule type" value="Genomic_DNA"/>
</dbReference>
<name>A0A8T3BM43_DENNO</name>
<evidence type="ECO:0000313" key="2">
    <source>
        <dbReference type="EMBL" id="KAI0516510.1"/>
    </source>
</evidence>
<dbReference type="PANTHER" id="PTHR33116">
    <property type="entry name" value="REVERSE TRANSCRIPTASE ZINC-BINDING DOMAIN-CONTAINING PROTEIN-RELATED-RELATED"/>
    <property type="match status" value="1"/>
</dbReference>
<dbReference type="AlphaFoldDB" id="A0A8T3BM43"/>
<reference evidence="1" key="1">
    <citation type="journal article" date="2022" name="Front. Genet.">
        <title>Chromosome-Scale Assembly of the Dendrobium nobile Genome Provides Insights Into the Molecular Mechanism of the Biosynthesis of the Medicinal Active Ingredient of Dendrobium.</title>
        <authorList>
            <person name="Xu Q."/>
            <person name="Niu S.-C."/>
            <person name="Li K.-L."/>
            <person name="Zheng P.-J."/>
            <person name="Zhang X.-J."/>
            <person name="Jia Y."/>
            <person name="Liu Y."/>
            <person name="Niu Y.-X."/>
            <person name="Yu L.-H."/>
            <person name="Chen D.-F."/>
            <person name="Zhang G.-Q."/>
        </authorList>
    </citation>
    <scope>NUCLEOTIDE SEQUENCE</scope>
    <source>
        <tissue evidence="1">Leaf</tissue>
    </source>
</reference>
<proteinExistence type="predicted"/>
<evidence type="ECO:0000313" key="3">
    <source>
        <dbReference type="Proteomes" id="UP000829196"/>
    </source>
</evidence>
<dbReference type="OrthoDB" id="680809at2759"/>
<dbReference type="SMR" id="A0A8T3BM43"/>
<organism evidence="1 3">
    <name type="scientific">Dendrobium nobile</name>
    <name type="common">Orchid</name>
    <dbReference type="NCBI Taxonomy" id="94219"/>
    <lineage>
        <taxon>Eukaryota</taxon>
        <taxon>Viridiplantae</taxon>
        <taxon>Streptophyta</taxon>
        <taxon>Embryophyta</taxon>
        <taxon>Tracheophyta</taxon>
        <taxon>Spermatophyta</taxon>
        <taxon>Magnoliopsida</taxon>
        <taxon>Liliopsida</taxon>
        <taxon>Asparagales</taxon>
        <taxon>Orchidaceae</taxon>
        <taxon>Epidendroideae</taxon>
        <taxon>Malaxideae</taxon>
        <taxon>Dendrobiinae</taxon>
        <taxon>Dendrobium</taxon>
    </lineage>
</organism>
<protein>
    <submittedName>
        <fullName evidence="1">Uncharacterized protein</fullName>
    </submittedName>
</protein>
<dbReference type="EMBL" id="JAGYWB010000007">
    <property type="protein sequence ID" value="KAI0516510.1"/>
    <property type="molecule type" value="Genomic_DNA"/>
</dbReference>
<accession>A0A8T3BM43</accession>
<dbReference type="Proteomes" id="UP000829196">
    <property type="component" value="Unassembled WGS sequence"/>
</dbReference>